<evidence type="ECO:0000313" key="2">
    <source>
        <dbReference type="RefSeq" id="XP_075101852.1"/>
    </source>
</evidence>
<accession>A0AC58TXA4</accession>
<organism evidence="1 2">
    <name type="scientific">Nicotiana tabacum</name>
    <name type="common">Common tobacco</name>
    <dbReference type="NCBI Taxonomy" id="4097"/>
    <lineage>
        <taxon>Eukaryota</taxon>
        <taxon>Viridiplantae</taxon>
        <taxon>Streptophyta</taxon>
        <taxon>Embryophyta</taxon>
        <taxon>Tracheophyta</taxon>
        <taxon>Spermatophyta</taxon>
        <taxon>Magnoliopsida</taxon>
        <taxon>eudicotyledons</taxon>
        <taxon>Gunneridae</taxon>
        <taxon>Pentapetalae</taxon>
        <taxon>asterids</taxon>
        <taxon>lamiids</taxon>
        <taxon>Solanales</taxon>
        <taxon>Solanaceae</taxon>
        <taxon>Nicotianoideae</taxon>
        <taxon>Nicotianeae</taxon>
        <taxon>Nicotiana</taxon>
    </lineage>
</organism>
<sequence length="111" mass="12998">MVNANRTDWFKKLDDTLWAYRATYKTPIRMSPYRLLFGKSCHLPVELEHKAMWALMKLNLDWDVAAILRVAHLNELDEFRKLNSKWSGPFEIVGVTPFGALDLTNKNNEIF</sequence>
<evidence type="ECO:0000313" key="1">
    <source>
        <dbReference type="Proteomes" id="UP000790787"/>
    </source>
</evidence>
<protein>
    <submittedName>
        <fullName evidence="2">Uncharacterized protein LOC142177279</fullName>
    </submittedName>
</protein>
<name>A0AC58TXA4_TOBAC</name>
<reference evidence="2" key="2">
    <citation type="submission" date="2025-08" db="UniProtKB">
        <authorList>
            <consortium name="RefSeq"/>
        </authorList>
    </citation>
    <scope>IDENTIFICATION</scope>
    <source>
        <tissue evidence="2">Leaf</tissue>
    </source>
</reference>
<gene>
    <name evidence="2" type="primary">LOC142177279</name>
</gene>
<dbReference type="Proteomes" id="UP000790787">
    <property type="component" value="Chromosome 23"/>
</dbReference>
<reference evidence="1" key="1">
    <citation type="journal article" date="2014" name="Nat. Commun.">
        <title>The tobacco genome sequence and its comparison with those of tomato and potato.</title>
        <authorList>
            <person name="Sierro N."/>
            <person name="Battey J.N."/>
            <person name="Ouadi S."/>
            <person name="Bakaher N."/>
            <person name="Bovet L."/>
            <person name="Willig A."/>
            <person name="Goepfert S."/>
            <person name="Peitsch M.C."/>
            <person name="Ivanov N.V."/>
        </authorList>
    </citation>
    <scope>NUCLEOTIDE SEQUENCE [LARGE SCALE GENOMIC DNA]</scope>
</reference>
<dbReference type="RefSeq" id="XP_075101852.1">
    <property type="nucleotide sequence ID" value="XM_075245751.1"/>
</dbReference>
<proteinExistence type="predicted"/>
<keyword evidence="1" id="KW-1185">Reference proteome</keyword>